<reference evidence="2" key="1">
    <citation type="journal article" date="2020" name="Fungal Divers.">
        <title>Resolving the Mortierellaceae phylogeny through synthesis of multi-gene phylogenetics and phylogenomics.</title>
        <authorList>
            <person name="Vandepol N."/>
            <person name="Liber J."/>
            <person name="Desiro A."/>
            <person name="Na H."/>
            <person name="Kennedy M."/>
            <person name="Barry K."/>
            <person name="Grigoriev I.V."/>
            <person name="Miller A.N."/>
            <person name="O'Donnell K."/>
            <person name="Stajich J.E."/>
            <person name="Bonito G."/>
        </authorList>
    </citation>
    <scope>NUCLEOTIDE SEQUENCE</scope>
    <source>
        <strain evidence="2">NRRL 2769</strain>
    </source>
</reference>
<dbReference type="GO" id="GO:0051087">
    <property type="term" value="F:protein-folding chaperone binding"/>
    <property type="evidence" value="ECO:0007669"/>
    <property type="project" value="InterPro"/>
</dbReference>
<proteinExistence type="predicted"/>
<dbReference type="Proteomes" id="UP000703661">
    <property type="component" value="Unassembled WGS sequence"/>
</dbReference>
<dbReference type="SUPFAM" id="SSF63491">
    <property type="entry name" value="BAG domain"/>
    <property type="match status" value="1"/>
</dbReference>
<name>A0A9P6T504_9FUNG</name>
<dbReference type="InterPro" id="IPR029071">
    <property type="entry name" value="Ubiquitin-like_domsf"/>
</dbReference>
<evidence type="ECO:0000313" key="2">
    <source>
        <dbReference type="EMBL" id="KAG0023980.1"/>
    </source>
</evidence>
<dbReference type="SUPFAM" id="SSF54236">
    <property type="entry name" value="Ubiquitin-like"/>
    <property type="match status" value="1"/>
</dbReference>
<sequence>MRQTPTRNTEIKIVTQATVRARVTAFSDEREVKRLGACKPRRGRPTISSFISLLWRLTPGIPKRLFRVQHVQYDPDTVLHIRWNHECYTIDFEGQVLGQVKLKELRGICKDLTGVPLGGLTLIHGEAKMKDDNAPLSCFGIKAGATIVVDGIKPTEEQMREMTTNGDPEEYALILRITGSLEKSKEFVAEYLPKYETDAEAYFSTKQPPFVMPAMPPARKRLHEQHGMMSENLLQSLLALDGVTCKPEFEVARVKRREAVKETQKLLDVIDAINGRVKENDKAARL</sequence>
<keyword evidence="3" id="KW-1185">Reference proteome</keyword>
<dbReference type="AlphaFoldDB" id="A0A9P6T504"/>
<evidence type="ECO:0000313" key="3">
    <source>
        <dbReference type="Proteomes" id="UP000703661"/>
    </source>
</evidence>
<dbReference type="Gene3D" id="3.10.20.90">
    <property type="entry name" value="Phosphatidylinositol 3-kinase Catalytic Subunit, Chain A, domain 1"/>
    <property type="match status" value="1"/>
</dbReference>
<accession>A0A9P6T504</accession>
<dbReference type="PROSITE" id="PS51035">
    <property type="entry name" value="BAG"/>
    <property type="match status" value="1"/>
</dbReference>
<dbReference type="InterPro" id="IPR036533">
    <property type="entry name" value="BAG_dom_sf"/>
</dbReference>
<dbReference type="InterPro" id="IPR003103">
    <property type="entry name" value="BAG_domain"/>
</dbReference>
<feature type="domain" description="BAG" evidence="1">
    <location>
        <begin position="220"/>
        <end position="274"/>
    </location>
</feature>
<gene>
    <name evidence="2" type="ORF">BGZ80_006825</name>
</gene>
<evidence type="ECO:0000259" key="1">
    <source>
        <dbReference type="PROSITE" id="PS51035"/>
    </source>
</evidence>
<dbReference type="EMBL" id="JAAAID010000034">
    <property type="protein sequence ID" value="KAG0023980.1"/>
    <property type="molecule type" value="Genomic_DNA"/>
</dbReference>
<organism evidence="2 3">
    <name type="scientific">Entomortierella chlamydospora</name>
    <dbReference type="NCBI Taxonomy" id="101097"/>
    <lineage>
        <taxon>Eukaryota</taxon>
        <taxon>Fungi</taxon>
        <taxon>Fungi incertae sedis</taxon>
        <taxon>Mucoromycota</taxon>
        <taxon>Mortierellomycotina</taxon>
        <taxon>Mortierellomycetes</taxon>
        <taxon>Mortierellales</taxon>
        <taxon>Mortierellaceae</taxon>
        <taxon>Entomortierella</taxon>
    </lineage>
</organism>
<protein>
    <recommendedName>
        <fullName evidence="1">BAG domain-containing protein</fullName>
    </recommendedName>
</protein>
<dbReference type="Gene3D" id="1.20.58.120">
    <property type="entry name" value="BAG domain"/>
    <property type="match status" value="1"/>
</dbReference>
<dbReference type="Pfam" id="PF02179">
    <property type="entry name" value="BAG"/>
    <property type="match status" value="1"/>
</dbReference>
<comment type="caution">
    <text evidence="2">The sequence shown here is derived from an EMBL/GenBank/DDBJ whole genome shotgun (WGS) entry which is preliminary data.</text>
</comment>